<dbReference type="PANTHER" id="PTHR30041:SF8">
    <property type="entry name" value="PROTEIN YFFB"/>
    <property type="match status" value="1"/>
</dbReference>
<dbReference type="STRING" id="364032.SAMN05443662_0794"/>
<accession>A0A1N6EVS6</accession>
<dbReference type="SUPFAM" id="SSF52833">
    <property type="entry name" value="Thioredoxin-like"/>
    <property type="match status" value="1"/>
</dbReference>
<comment type="similarity">
    <text evidence="1 2">Belongs to the ArsC family.</text>
</comment>
<organism evidence="3 4">
    <name type="scientific">Sulfurivirga caldicuralii</name>
    <dbReference type="NCBI Taxonomy" id="364032"/>
    <lineage>
        <taxon>Bacteria</taxon>
        <taxon>Pseudomonadati</taxon>
        <taxon>Pseudomonadota</taxon>
        <taxon>Gammaproteobacteria</taxon>
        <taxon>Thiotrichales</taxon>
        <taxon>Piscirickettsiaceae</taxon>
        <taxon>Sulfurivirga</taxon>
    </lineage>
</organism>
<evidence type="ECO:0000256" key="1">
    <source>
        <dbReference type="ARBA" id="ARBA00007198"/>
    </source>
</evidence>
<dbReference type="PANTHER" id="PTHR30041">
    <property type="entry name" value="ARSENATE REDUCTASE"/>
    <property type="match status" value="1"/>
</dbReference>
<dbReference type="AlphaFoldDB" id="A0A1N6EVS6"/>
<dbReference type="InterPro" id="IPR006660">
    <property type="entry name" value="Arsenate_reductase-like"/>
</dbReference>
<dbReference type="PROSITE" id="PS51353">
    <property type="entry name" value="ARSC"/>
    <property type="match status" value="1"/>
</dbReference>
<gene>
    <name evidence="3" type="ORF">SAMN05443662_0794</name>
</gene>
<dbReference type="InterPro" id="IPR006504">
    <property type="entry name" value="Tscrpt_reg_Spx/MgsR"/>
</dbReference>
<sequence>MSEIILYGIPNCDKVRAARKWLEERGVLYRFWDLRKDGLDEALLQRWLQAVGLKTLVNTRSATWRQLDGAARAAILNGDLQGLAAHPTLIKRPLLDVDGQILVGFDPERWAEVLA</sequence>
<evidence type="ECO:0000256" key="2">
    <source>
        <dbReference type="PROSITE-ProRule" id="PRU01282"/>
    </source>
</evidence>
<reference evidence="4" key="1">
    <citation type="submission" date="2016-11" db="EMBL/GenBank/DDBJ databases">
        <authorList>
            <person name="Varghese N."/>
            <person name="Submissions S."/>
        </authorList>
    </citation>
    <scope>NUCLEOTIDE SEQUENCE [LARGE SCALE GENOMIC DNA]</scope>
    <source>
        <strain evidence="4">DSM 17737</strain>
    </source>
</reference>
<dbReference type="InterPro" id="IPR036249">
    <property type="entry name" value="Thioredoxin-like_sf"/>
</dbReference>
<keyword evidence="4" id="KW-1185">Reference proteome</keyword>
<evidence type="ECO:0000313" key="4">
    <source>
        <dbReference type="Proteomes" id="UP000198461"/>
    </source>
</evidence>
<dbReference type="NCBIfam" id="TIGR01617">
    <property type="entry name" value="arsC_related"/>
    <property type="match status" value="1"/>
</dbReference>
<dbReference type="Gene3D" id="3.40.30.10">
    <property type="entry name" value="Glutaredoxin"/>
    <property type="match status" value="1"/>
</dbReference>
<dbReference type="RefSeq" id="WP_074201096.1">
    <property type="nucleotide sequence ID" value="NZ_FSRE01000002.1"/>
</dbReference>
<dbReference type="Proteomes" id="UP000198461">
    <property type="component" value="Unassembled WGS sequence"/>
</dbReference>
<dbReference type="EMBL" id="FSRE01000002">
    <property type="protein sequence ID" value="SIN87096.1"/>
    <property type="molecule type" value="Genomic_DNA"/>
</dbReference>
<dbReference type="Pfam" id="PF03960">
    <property type="entry name" value="ArsC"/>
    <property type="match status" value="1"/>
</dbReference>
<name>A0A1N6EVS6_9GAMM</name>
<evidence type="ECO:0000313" key="3">
    <source>
        <dbReference type="EMBL" id="SIN87096.1"/>
    </source>
</evidence>
<protein>
    <submittedName>
        <fullName evidence="3">Transcriptional regulator, Spx/MgsR family</fullName>
    </submittedName>
</protein>
<proteinExistence type="inferred from homology"/>